<dbReference type="PANTHER" id="PTHR45080">
    <property type="entry name" value="CONTACTIN 5"/>
    <property type="match status" value="1"/>
</dbReference>
<sequence>ITLVCKARGLPKPSVSWTRAGDKLSHWLASMGRVSTSNGNVTITQAEPNDAGMYLCTARNLLGVASARSTLYFKGMFHPFDVITLLSSNVEVTCPVRGFPLPSITWLKDGQPLKQSMTVKVNNLTGTLYLLSILERRAGLYMCVATNSLGAATATTTLNVLHYDSLSHALTIGDNLNTLISTSVSIHCNATGNPVPSITWSRSGALIEPSKRIKIMGSTLVIVGTLWSDTGSYECVASNGAGTDRKSSFLKFVRK</sequence>
<evidence type="ECO:0000313" key="4">
    <source>
        <dbReference type="EMBL" id="EDO32297.1"/>
    </source>
</evidence>
<dbReference type="Gene3D" id="2.60.40.10">
    <property type="entry name" value="Immunoglobulins"/>
    <property type="match status" value="3"/>
</dbReference>
<evidence type="ECO:0000313" key="5">
    <source>
        <dbReference type="Proteomes" id="UP000001593"/>
    </source>
</evidence>
<proteinExistence type="predicted"/>
<dbReference type="SMART" id="SM00408">
    <property type="entry name" value="IGc2"/>
    <property type="match status" value="3"/>
</dbReference>
<keyword evidence="5" id="KW-1185">Reference proteome</keyword>
<name>A7SVH5_NEMVE</name>
<dbReference type="InterPro" id="IPR003599">
    <property type="entry name" value="Ig_sub"/>
</dbReference>
<dbReference type="STRING" id="45351.A7SVH5"/>
<dbReference type="InParanoid" id="A7SVH5"/>
<dbReference type="eggNOG" id="KOG4475">
    <property type="taxonomic scope" value="Eukaryota"/>
</dbReference>
<dbReference type="InterPro" id="IPR007110">
    <property type="entry name" value="Ig-like_dom"/>
</dbReference>
<organism evidence="4 5">
    <name type="scientific">Nematostella vectensis</name>
    <name type="common">Starlet sea anemone</name>
    <dbReference type="NCBI Taxonomy" id="45351"/>
    <lineage>
        <taxon>Eukaryota</taxon>
        <taxon>Metazoa</taxon>
        <taxon>Cnidaria</taxon>
        <taxon>Anthozoa</taxon>
        <taxon>Hexacorallia</taxon>
        <taxon>Actiniaria</taxon>
        <taxon>Edwardsiidae</taxon>
        <taxon>Nematostella</taxon>
    </lineage>
</organism>
<dbReference type="Pfam" id="PF13927">
    <property type="entry name" value="Ig_3"/>
    <property type="match status" value="1"/>
</dbReference>
<dbReference type="SUPFAM" id="SSF48726">
    <property type="entry name" value="Immunoglobulin"/>
    <property type="match status" value="3"/>
</dbReference>
<dbReference type="InterPro" id="IPR013098">
    <property type="entry name" value="Ig_I-set"/>
</dbReference>
<keyword evidence="1" id="KW-1015">Disulfide bond</keyword>
<feature type="domain" description="Ig-like" evidence="3">
    <location>
        <begin position="1"/>
        <end position="72"/>
    </location>
</feature>
<dbReference type="OMA" id="GEASMEY"/>
<evidence type="ECO:0000256" key="1">
    <source>
        <dbReference type="ARBA" id="ARBA00023157"/>
    </source>
</evidence>
<feature type="domain" description="Ig-like" evidence="3">
    <location>
        <begin position="87"/>
        <end position="159"/>
    </location>
</feature>
<dbReference type="PANTHER" id="PTHR45080:SF34">
    <property type="entry name" value="MYOSIN LIGHT CHAIN KINASE, SMOOTH MUSCLE-LIKE"/>
    <property type="match status" value="1"/>
</dbReference>
<protein>
    <recommendedName>
        <fullName evidence="3">Ig-like domain-containing protein</fullName>
    </recommendedName>
</protein>
<evidence type="ECO:0000259" key="3">
    <source>
        <dbReference type="PROSITE" id="PS50835"/>
    </source>
</evidence>
<accession>A7SVH5</accession>
<dbReference type="InterPro" id="IPR003598">
    <property type="entry name" value="Ig_sub2"/>
</dbReference>
<evidence type="ECO:0000256" key="2">
    <source>
        <dbReference type="ARBA" id="ARBA00023319"/>
    </source>
</evidence>
<dbReference type="Proteomes" id="UP000001593">
    <property type="component" value="Unassembled WGS sequence"/>
</dbReference>
<gene>
    <name evidence="4" type="ORF">NEMVEDRAFT_v1g134122</name>
</gene>
<feature type="domain" description="Ig-like" evidence="3">
    <location>
        <begin position="173"/>
        <end position="251"/>
    </location>
</feature>
<dbReference type="HOGENOM" id="CLU_051918_2_0_1"/>
<dbReference type="InterPro" id="IPR050958">
    <property type="entry name" value="Cell_Adh-Cytoskel_Orgn"/>
</dbReference>
<dbReference type="CDD" id="cd00096">
    <property type="entry name" value="Ig"/>
    <property type="match status" value="1"/>
</dbReference>
<dbReference type="Pfam" id="PF07679">
    <property type="entry name" value="I-set"/>
    <property type="match status" value="2"/>
</dbReference>
<dbReference type="EMBL" id="DS469835">
    <property type="protein sequence ID" value="EDO32297.1"/>
    <property type="molecule type" value="Genomic_DNA"/>
</dbReference>
<dbReference type="SMART" id="SM00409">
    <property type="entry name" value="IG"/>
    <property type="match status" value="3"/>
</dbReference>
<dbReference type="InterPro" id="IPR013783">
    <property type="entry name" value="Ig-like_fold"/>
</dbReference>
<dbReference type="InterPro" id="IPR036179">
    <property type="entry name" value="Ig-like_dom_sf"/>
</dbReference>
<dbReference type="AlphaFoldDB" id="A7SVH5"/>
<feature type="non-terminal residue" evidence="4">
    <location>
        <position position="255"/>
    </location>
</feature>
<dbReference type="FunFam" id="2.60.40.10:FF:000032">
    <property type="entry name" value="palladin isoform X1"/>
    <property type="match status" value="1"/>
</dbReference>
<reference evidence="4 5" key="1">
    <citation type="journal article" date="2007" name="Science">
        <title>Sea anemone genome reveals ancestral eumetazoan gene repertoire and genomic organization.</title>
        <authorList>
            <person name="Putnam N.H."/>
            <person name="Srivastava M."/>
            <person name="Hellsten U."/>
            <person name="Dirks B."/>
            <person name="Chapman J."/>
            <person name="Salamov A."/>
            <person name="Terry A."/>
            <person name="Shapiro H."/>
            <person name="Lindquist E."/>
            <person name="Kapitonov V.V."/>
            <person name="Jurka J."/>
            <person name="Genikhovich G."/>
            <person name="Grigoriev I.V."/>
            <person name="Lucas S.M."/>
            <person name="Steele R.E."/>
            <person name="Finnerty J.R."/>
            <person name="Technau U."/>
            <person name="Martindale M.Q."/>
            <person name="Rokhsar D.S."/>
        </authorList>
    </citation>
    <scope>NUCLEOTIDE SEQUENCE [LARGE SCALE GENOMIC DNA]</scope>
    <source>
        <strain evidence="5">CH2 X CH6</strain>
    </source>
</reference>
<keyword evidence="2" id="KW-0393">Immunoglobulin domain</keyword>
<dbReference type="PROSITE" id="PS50835">
    <property type="entry name" value="IG_LIKE"/>
    <property type="match status" value="3"/>
</dbReference>